<proteinExistence type="predicted"/>
<keyword evidence="3" id="KW-1185">Reference proteome</keyword>
<accession>A0A3A4KBV3</accession>
<evidence type="ECO:0000313" key="2">
    <source>
        <dbReference type="EMBL" id="RJO70098.1"/>
    </source>
</evidence>
<comment type="caution">
    <text evidence="2">The sequence shown here is derived from an EMBL/GenBank/DDBJ whole genome shotgun (WGS) entry which is preliminary data.</text>
</comment>
<organism evidence="2 3">
    <name type="scientific">Nocardia panacis</name>
    <dbReference type="NCBI Taxonomy" id="2340916"/>
    <lineage>
        <taxon>Bacteria</taxon>
        <taxon>Bacillati</taxon>
        <taxon>Actinomycetota</taxon>
        <taxon>Actinomycetes</taxon>
        <taxon>Mycobacteriales</taxon>
        <taxon>Nocardiaceae</taxon>
        <taxon>Nocardia</taxon>
    </lineage>
</organism>
<name>A0A3A4KBV3_9NOCA</name>
<gene>
    <name evidence="2" type="ORF">D5S18_30070</name>
</gene>
<reference evidence="2 3" key="1">
    <citation type="submission" date="2018-09" db="EMBL/GenBank/DDBJ databases">
        <title>YIM PH21274 draft genome.</title>
        <authorList>
            <person name="Miao C."/>
        </authorList>
    </citation>
    <scope>NUCLEOTIDE SEQUENCE [LARGE SCALE GENOMIC DNA]</scope>
    <source>
        <strain evidence="2 3">YIM PH 21724</strain>
    </source>
</reference>
<feature type="region of interest" description="Disordered" evidence="1">
    <location>
        <begin position="65"/>
        <end position="93"/>
    </location>
</feature>
<dbReference type="Proteomes" id="UP000266677">
    <property type="component" value="Unassembled WGS sequence"/>
</dbReference>
<dbReference type="AlphaFoldDB" id="A0A3A4KBV3"/>
<sequence>MTFTGTAPGTVTATLHNPNSTGQCWAEAGIGPERNHRFFADGAPGSLADPGQTVTTKLEGLESGSTITARGGCSDNTATGGIPMSETVTVQVP</sequence>
<protein>
    <submittedName>
        <fullName evidence="2">Uncharacterized protein</fullName>
    </submittedName>
</protein>
<dbReference type="EMBL" id="QZFU01000041">
    <property type="protein sequence ID" value="RJO70098.1"/>
    <property type="molecule type" value="Genomic_DNA"/>
</dbReference>
<evidence type="ECO:0000313" key="3">
    <source>
        <dbReference type="Proteomes" id="UP000266677"/>
    </source>
</evidence>
<evidence type="ECO:0000256" key="1">
    <source>
        <dbReference type="SAM" id="MobiDB-lite"/>
    </source>
</evidence>
<feature type="compositionally biased region" description="Polar residues" evidence="1">
    <location>
        <begin position="65"/>
        <end position="79"/>
    </location>
</feature>